<dbReference type="Pfam" id="PF14337">
    <property type="entry name" value="Abi_alpha"/>
    <property type="match status" value="1"/>
</dbReference>
<gene>
    <name evidence="2" type="ORF">D9V37_17090</name>
</gene>
<reference evidence="2 3" key="1">
    <citation type="submission" date="2018-10" db="EMBL/GenBank/DDBJ databases">
        <title>Marmoricola sp. 4Q3S-7 whole genome shotgun sequence.</title>
        <authorList>
            <person name="Li F."/>
        </authorList>
    </citation>
    <scope>NUCLEOTIDE SEQUENCE [LARGE SCALE GENOMIC DNA]</scope>
    <source>
        <strain evidence="2 3">4Q3S-7</strain>
    </source>
</reference>
<sequence>MRARGADLLRRSRDVTSDDAGHPAYRRILDELAPDEARIVVYLLREGAQPAVDVRTGGPVGLVSSRLVAKGLSMVGPRAGVRHPGEVPAYLNNLERLGLAELTGEPLIDPAVYQVLEAQPDVLAAMHSVRLPKVVRRSITLTPLGEEFCRAVLVPDEPS</sequence>
<dbReference type="InterPro" id="IPR025506">
    <property type="entry name" value="Abi_alpha"/>
</dbReference>
<dbReference type="EMBL" id="RDBE01000010">
    <property type="protein sequence ID" value="RLV48394.1"/>
    <property type="molecule type" value="Genomic_DNA"/>
</dbReference>
<organism evidence="2 3">
    <name type="scientific">Nocardioides mangrovicus</name>
    <dbReference type="NCBI Taxonomy" id="2478913"/>
    <lineage>
        <taxon>Bacteria</taxon>
        <taxon>Bacillati</taxon>
        <taxon>Actinomycetota</taxon>
        <taxon>Actinomycetes</taxon>
        <taxon>Propionibacteriales</taxon>
        <taxon>Nocardioidaceae</taxon>
        <taxon>Nocardioides</taxon>
    </lineage>
</organism>
<dbReference type="Proteomes" id="UP000281708">
    <property type="component" value="Unassembled WGS sequence"/>
</dbReference>
<accession>A0A3L8NZP4</accession>
<comment type="caution">
    <text evidence="2">The sequence shown here is derived from an EMBL/GenBank/DDBJ whole genome shotgun (WGS) entry which is preliminary data.</text>
</comment>
<dbReference type="Gene3D" id="3.30.110.190">
    <property type="match status" value="1"/>
</dbReference>
<evidence type="ECO:0000313" key="2">
    <source>
        <dbReference type="EMBL" id="RLV48394.1"/>
    </source>
</evidence>
<name>A0A3L8NZP4_9ACTN</name>
<dbReference type="OrthoDB" id="3761621at2"/>
<evidence type="ECO:0000313" key="3">
    <source>
        <dbReference type="Proteomes" id="UP000281708"/>
    </source>
</evidence>
<evidence type="ECO:0000256" key="1">
    <source>
        <dbReference type="SAM" id="MobiDB-lite"/>
    </source>
</evidence>
<proteinExistence type="predicted"/>
<feature type="region of interest" description="Disordered" evidence="1">
    <location>
        <begin position="1"/>
        <end position="20"/>
    </location>
</feature>
<protein>
    <submittedName>
        <fullName evidence="2">DUF4393 domain-containing protein</fullName>
    </submittedName>
</protein>
<keyword evidence="3" id="KW-1185">Reference proteome</keyword>
<dbReference type="AlphaFoldDB" id="A0A3L8NZP4"/>